<feature type="transmembrane region" description="Helical" evidence="1">
    <location>
        <begin position="37"/>
        <end position="58"/>
    </location>
</feature>
<protein>
    <submittedName>
        <fullName evidence="2">Uncharacterized protein</fullName>
    </submittedName>
</protein>
<proteinExistence type="predicted"/>
<comment type="caution">
    <text evidence="2">The sequence shown here is derived from an EMBL/GenBank/DDBJ whole genome shotgun (WGS) entry which is preliminary data.</text>
</comment>
<keyword evidence="1" id="KW-0472">Membrane</keyword>
<keyword evidence="1" id="KW-0812">Transmembrane</keyword>
<organism evidence="2 3">
    <name type="scientific">Paraglaciecola chathamensis</name>
    <dbReference type="NCBI Taxonomy" id="368405"/>
    <lineage>
        <taxon>Bacteria</taxon>
        <taxon>Pseudomonadati</taxon>
        <taxon>Pseudomonadota</taxon>
        <taxon>Gammaproteobacteria</taxon>
        <taxon>Alteromonadales</taxon>
        <taxon>Alteromonadaceae</taxon>
        <taxon>Paraglaciecola</taxon>
    </lineage>
</organism>
<gene>
    <name evidence="2" type="ORF">GCM10011274_34640</name>
</gene>
<dbReference type="AlphaFoldDB" id="A0A8H9LXN1"/>
<reference evidence="2" key="2">
    <citation type="submission" date="2020-09" db="EMBL/GenBank/DDBJ databases">
        <authorList>
            <person name="Sun Q."/>
            <person name="Kim S."/>
        </authorList>
    </citation>
    <scope>NUCLEOTIDE SEQUENCE</scope>
    <source>
        <strain evidence="2">KCTC 32337</strain>
    </source>
</reference>
<dbReference type="EMBL" id="BMZC01000010">
    <property type="protein sequence ID" value="GGZ73251.1"/>
    <property type="molecule type" value="Genomic_DNA"/>
</dbReference>
<evidence type="ECO:0000313" key="3">
    <source>
        <dbReference type="Proteomes" id="UP000622604"/>
    </source>
</evidence>
<sequence length="133" mass="14703">MKYSRILLFSVGLYLLLVVLSAIATLIVGSDEATQSMPFIFTLHALGFVISSIAYFYLGYKQTTSPYKQAALVAGVYWFINLSVSVLLNIFLEIPMEPLIFLIPALLHVIAVLLGTLLGVQLRHKRELSVSAI</sequence>
<evidence type="ECO:0000256" key="1">
    <source>
        <dbReference type="SAM" id="Phobius"/>
    </source>
</evidence>
<accession>A0A8H9LXN1</accession>
<feature type="transmembrane region" description="Helical" evidence="1">
    <location>
        <begin position="70"/>
        <end position="92"/>
    </location>
</feature>
<feature type="transmembrane region" description="Helical" evidence="1">
    <location>
        <begin position="98"/>
        <end position="120"/>
    </location>
</feature>
<dbReference type="Proteomes" id="UP000622604">
    <property type="component" value="Unassembled WGS sequence"/>
</dbReference>
<name>A0A8H9LXN1_9ALTE</name>
<reference evidence="2" key="1">
    <citation type="journal article" date="2014" name="Int. J. Syst. Evol. Microbiol.">
        <title>Complete genome sequence of Corynebacterium casei LMG S-19264T (=DSM 44701T), isolated from a smear-ripened cheese.</title>
        <authorList>
            <consortium name="US DOE Joint Genome Institute (JGI-PGF)"/>
            <person name="Walter F."/>
            <person name="Albersmeier A."/>
            <person name="Kalinowski J."/>
            <person name="Ruckert C."/>
        </authorList>
    </citation>
    <scope>NUCLEOTIDE SEQUENCE</scope>
    <source>
        <strain evidence="2">KCTC 32337</strain>
    </source>
</reference>
<evidence type="ECO:0000313" key="2">
    <source>
        <dbReference type="EMBL" id="GGZ73251.1"/>
    </source>
</evidence>
<dbReference type="RefSeq" id="WP_229816562.1">
    <property type="nucleotide sequence ID" value="NZ_BMZC01000010.1"/>
</dbReference>
<keyword evidence="1" id="KW-1133">Transmembrane helix</keyword>